<keyword evidence="2" id="KW-1133">Transmembrane helix</keyword>
<evidence type="ECO:0000313" key="5">
    <source>
        <dbReference type="Proteomes" id="UP000598775"/>
    </source>
</evidence>
<evidence type="ECO:0000313" key="4">
    <source>
        <dbReference type="EMBL" id="GGF16231.1"/>
    </source>
</evidence>
<dbReference type="EMBL" id="BMGP01000001">
    <property type="protein sequence ID" value="GGF16231.1"/>
    <property type="molecule type" value="Genomic_DNA"/>
</dbReference>
<name>A0A917EV25_9MICO</name>
<dbReference type="InterPro" id="IPR029058">
    <property type="entry name" value="AB_hydrolase_fold"/>
</dbReference>
<organism evidence="4 5">
    <name type="scientific">Subtercola lobariae</name>
    <dbReference type="NCBI Taxonomy" id="1588641"/>
    <lineage>
        <taxon>Bacteria</taxon>
        <taxon>Bacillati</taxon>
        <taxon>Actinomycetota</taxon>
        <taxon>Actinomycetes</taxon>
        <taxon>Micrococcales</taxon>
        <taxon>Microbacteriaceae</taxon>
        <taxon>Subtercola</taxon>
    </lineage>
</organism>
<feature type="transmembrane region" description="Helical" evidence="2">
    <location>
        <begin position="101"/>
        <end position="120"/>
    </location>
</feature>
<dbReference type="AlphaFoldDB" id="A0A917EV25"/>
<comment type="caution">
    <text evidence="4">The sequence shown here is derived from an EMBL/GenBank/DDBJ whole genome shotgun (WGS) entry which is preliminary data.</text>
</comment>
<keyword evidence="5" id="KW-1185">Reference proteome</keyword>
<feature type="domain" description="Alpha/beta hydrolase fold-5" evidence="3">
    <location>
        <begin position="160"/>
        <end position="323"/>
    </location>
</feature>
<gene>
    <name evidence="4" type="ORF">GCM10011399_07560</name>
</gene>
<reference evidence="4 5" key="1">
    <citation type="journal article" date="2014" name="Int. J. Syst. Evol. Microbiol.">
        <title>Complete genome sequence of Corynebacterium casei LMG S-19264T (=DSM 44701T), isolated from a smear-ripened cheese.</title>
        <authorList>
            <consortium name="US DOE Joint Genome Institute (JGI-PGF)"/>
            <person name="Walter F."/>
            <person name="Albersmeier A."/>
            <person name="Kalinowski J."/>
            <person name="Ruckert C."/>
        </authorList>
    </citation>
    <scope>NUCLEOTIDE SEQUENCE [LARGE SCALE GENOMIC DNA]</scope>
    <source>
        <strain evidence="4 5">CGMCC 1.12976</strain>
    </source>
</reference>
<dbReference type="GO" id="GO:0016787">
    <property type="term" value="F:hydrolase activity"/>
    <property type="evidence" value="ECO:0007669"/>
    <property type="project" value="InterPro"/>
</dbReference>
<feature type="region of interest" description="Disordered" evidence="1">
    <location>
        <begin position="1"/>
        <end position="25"/>
    </location>
</feature>
<dbReference type="RefSeq" id="WP_188673835.1">
    <property type="nucleotide sequence ID" value="NZ_BMGP01000001.1"/>
</dbReference>
<dbReference type="InterPro" id="IPR029059">
    <property type="entry name" value="AB_hydrolase_5"/>
</dbReference>
<dbReference type="SUPFAM" id="SSF53474">
    <property type="entry name" value="alpha/beta-Hydrolases"/>
    <property type="match status" value="1"/>
</dbReference>
<evidence type="ECO:0000256" key="2">
    <source>
        <dbReference type="SAM" id="Phobius"/>
    </source>
</evidence>
<protein>
    <recommendedName>
        <fullName evidence="3">Alpha/beta hydrolase fold-5 domain-containing protein</fullName>
    </recommendedName>
</protein>
<keyword evidence="2" id="KW-0472">Membrane</keyword>
<accession>A0A917EV25</accession>
<evidence type="ECO:0000259" key="3">
    <source>
        <dbReference type="Pfam" id="PF12695"/>
    </source>
</evidence>
<feature type="transmembrane region" description="Helical" evidence="2">
    <location>
        <begin position="35"/>
        <end position="56"/>
    </location>
</feature>
<sequence>MTTEGPATRDSPQPQPSEVAPPRATGGAATRVDAVYFWVVRVVAKVGVIVTVWAAIATGAMLVHGHPAYLVLLVLTFAVSVFFAVRSWLKRGVEHRRHEVLKGILIVLSVLVLGVVAWLVPSSATEPALSAMNSDQAVTVSETPTEIVLTPTGTISDTGVFFQPGAKVDARAYAAVLRPLAEAGHIVVIPKQPFGIAFLSTGSFAAARSEHAPVTQWVVAGHSLGGTVAALDAATYAGQTPEPVVGLMLYASYPAGDESGLNADVLSISASNDGLATPAKIDASKPSLPPDTQYAVIDGSVHAFFGDYGPQSGDGTPTISHDDARAQISAASVAFVNSFDG</sequence>
<proteinExistence type="predicted"/>
<dbReference type="Proteomes" id="UP000598775">
    <property type="component" value="Unassembled WGS sequence"/>
</dbReference>
<evidence type="ECO:0000256" key="1">
    <source>
        <dbReference type="SAM" id="MobiDB-lite"/>
    </source>
</evidence>
<feature type="transmembrane region" description="Helical" evidence="2">
    <location>
        <begin position="68"/>
        <end position="89"/>
    </location>
</feature>
<dbReference type="Pfam" id="PF12695">
    <property type="entry name" value="Abhydrolase_5"/>
    <property type="match status" value="1"/>
</dbReference>
<keyword evidence="2" id="KW-0812">Transmembrane</keyword>
<dbReference type="Gene3D" id="3.40.50.1820">
    <property type="entry name" value="alpha/beta hydrolase"/>
    <property type="match status" value="1"/>
</dbReference>